<proteinExistence type="predicted"/>
<evidence type="ECO:0000313" key="3">
    <source>
        <dbReference type="Proteomes" id="UP000011080"/>
    </source>
</evidence>
<dbReference type="InterPro" id="IPR015007">
    <property type="entry name" value="NUP2/50/61"/>
</dbReference>
<dbReference type="Proteomes" id="UP000011080">
    <property type="component" value="Unassembled WGS sequence"/>
</dbReference>
<dbReference type="GO" id="GO:0005643">
    <property type="term" value="C:nuclear pore"/>
    <property type="evidence" value="ECO:0007669"/>
    <property type="project" value="InterPro"/>
</dbReference>
<evidence type="ECO:0000313" key="2">
    <source>
        <dbReference type="EMBL" id="ELR47933.1"/>
    </source>
</evidence>
<reference evidence="2 3" key="1">
    <citation type="journal article" date="2012" name="Nat. Genet.">
        <title>The yak genome and adaptation to life at high altitude.</title>
        <authorList>
            <person name="Qiu Q."/>
            <person name="Zhang G."/>
            <person name="Ma T."/>
            <person name="Qian W."/>
            <person name="Wang J."/>
            <person name="Ye Z."/>
            <person name="Cao C."/>
            <person name="Hu Q."/>
            <person name="Kim J."/>
            <person name="Larkin D.M."/>
            <person name="Auvil L."/>
            <person name="Capitanu B."/>
            <person name="Ma J."/>
            <person name="Lewin H.A."/>
            <person name="Qian X."/>
            <person name="Lang Y."/>
            <person name="Zhou R."/>
            <person name="Wang L."/>
            <person name="Wang K."/>
            <person name="Xia J."/>
            <person name="Liao S."/>
            <person name="Pan S."/>
            <person name="Lu X."/>
            <person name="Hou H."/>
            <person name="Wang Y."/>
            <person name="Zang X."/>
            <person name="Yin Y."/>
            <person name="Ma H."/>
            <person name="Zhang J."/>
            <person name="Wang Z."/>
            <person name="Zhang Y."/>
            <person name="Zhang D."/>
            <person name="Yonezawa T."/>
            <person name="Hasegawa M."/>
            <person name="Zhong Y."/>
            <person name="Liu W."/>
            <person name="Zhang Y."/>
            <person name="Huang Z."/>
            <person name="Zhang S."/>
            <person name="Long R."/>
            <person name="Yang H."/>
            <person name="Wang J."/>
            <person name="Lenstra J.A."/>
            <person name="Cooper D.N."/>
            <person name="Wu Y."/>
            <person name="Wang J."/>
            <person name="Shi P."/>
            <person name="Wang J."/>
            <person name="Liu J."/>
        </authorList>
    </citation>
    <scope>NUCLEOTIDE SEQUENCE [LARGE SCALE GENOMIC DNA]</scope>
    <source>
        <strain evidence="3">yakQH1</strain>
    </source>
</reference>
<gene>
    <name evidence="2" type="ORF">M91_10075</name>
</gene>
<dbReference type="Pfam" id="PF08911">
    <property type="entry name" value="NUP50"/>
    <property type="match status" value="1"/>
</dbReference>
<sequence length="62" mass="7106">DRNWDQDYKPEDVGTFSVVSEEVLRNRVIKKKQNVEMLKFNLTMEGLFKGFKDLVGLSGGAK</sequence>
<organism evidence="2 3">
    <name type="scientific">Bos mutus</name>
    <name type="common">wild yak</name>
    <dbReference type="NCBI Taxonomy" id="72004"/>
    <lineage>
        <taxon>Eukaryota</taxon>
        <taxon>Metazoa</taxon>
        <taxon>Chordata</taxon>
        <taxon>Craniata</taxon>
        <taxon>Vertebrata</taxon>
        <taxon>Euteleostomi</taxon>
        <taxon>Mammalia</taxon>
        <taxon>Eutheria</taxon>
        <taxon>Laurasiatheria</taxon>
        <taxon>Artiodactyla</taxon>
        <taxon>Ruminantia</taxon>
        <taxon>Pecora</taxon>
        <taxon>Bovidae</taxon>
        <taxon>Bovinae</taxon>
        <taxon>Bos</taxon>
    </lineage>
</organism>
<dbReference type="AlphaFoldDB" id="L8HVM4"/>
<dbReference type="EMBL" id="JH882904">
    <property type="protein sequence ID" value="ELR47933.1"/>
    <property type="molecule type" value="Genomic_DNA"/>
</dbReference>
<name>L8HVM4_9CETA</name>
<feature type="non-terminal residue" evidence="2">
    <location>
        <position position="1"/>
    </location>
</feature>
<evidence type="ECO:0000259" key="1">
    <source>
        <dbReference type="Pfam" id="PF08911"/>
    </source>
</evidence>
<feature type="domain" description="Nuclear pore complex NUP2/50/61" evidence="1">
    <location>
        <begin position="2"/>
        <end position="32"/>
    </location>
</feature>
<accession>L8HVM4</accession>
<feature type="non-terminal residue" evidence="2">
    <location>
        <position position="62"/>
    </location>
</feature>
<protein>
    <recommendedName>
        <fullName evidence="1">Nuclear pore complex NUP2/50/61 domain-containing protein</fullName>
    </recommendedName>
</protein>